<name>A0A5Q0QF06_9SPHI</name>
<keyword evidence="8" id="KW-1185">Reference proteome</keyword>
<dbReference type="Pfam" id="PF07980">
    <property type="entry name" value="SusD_RagB"/>
    <property type="match status" value="1"/>
</dbReference>
<accession>A0A5Q0QF06</accession>
<evidence type="ECO:0000259" key="6">
    <source>
        <dbReference type="Pfam" id="PF07980"/>
    </source>
</evidence>
<organism evidence="7 8">
    <name type="scientific">Sphingobacterium zhuxiongii</name>
    <dbReference type="NCBI Taxonomy" id="2662364"/>
    <lineage>
        <taxon>Bacteria</taxon>
        <taxon>Pseudomonadati</taxon>
        <taxon>Bacteroidota</taxon>
        <taxon>Sphingobacteriia</taxon>
        <taxon>Sphingobacteriales</taxon>
        <taxon>Sphingobacteriaceae</taxon>
        <taxon>Sphingobacterium</taxon>
    </lineage>
</organism>
<dbReference type="InterPro" id="IPR011990">
    <property type="entry name" value="TPR-like_helical_dom_sf"/>
</dbReference>
<dbReference type="PROSITE" id="PS51257">
    <property type="entry name" value="PROKAR_LIPOPROTEIN"/>
    <property type="match status" value="1"/>
</dbReference>
<proteinExistence type="inferred from homology"/>
<evidence type="ECO:0000256" key="3">
    <source>
        <dbReference type="ARBA" id="ARBA00022729"/>
    </source>
</evidence>
<keyword evidence="3" id="KW-0732">Signal</keyword>
<dbReference type="KEGG" id="sphe:GFH32_16635"/>
<comment type="similarity">
    <text evidence="2">Belongs to the SusD family.</text>
</comment>
<dbReference type="GO" id="GO:0009279">
    <property type="term" value="C:cell outer membrane"/>
    <property type="evidence" value="ECO:0007669"/>
    <property type="project" value="UniProtKB-SubCell"/>
</dbReference>
<evidence type="ECO:0000256" key="2">
    <source>
        <dbReference type="ARBA" id="ARBA00006275"/>
    </source>
</evidence>
<comment type="subcellular location">
    <subcellularLocation>
        <location evidence="1">Cell outer membrane</location>
    </subcellularLocation>
</comment>
<dbReference type="InterPro" id="IPR041662">
    <property type="entry name" value="SusD-like_2"/>
</dbReference>
<dbReference type="Pfam" id="PF12771">
    <property type="entry name" value="SusD-like_2"/>
    <property type="match status" value="1"/>
</dbReference>
<dbReference type="Gene3D" id="1.25.40.390">
    <property type="match status" value="1"/>
</dbReference>
<gene>
    <name evidence="7" type="ORF">GFH32_16635</name>
</gene>
<dbReference type="RefSeq" id="WP_153512676.1">
    <property type="nucleotide sequence ID" value="NZ_CP045652.1"/>
</dbReference>
<keyword evidence="4" id="KW-0472">Membrane</keyword>
<keyword evidence="5" id="KW-0998">Cell outer membrane</keyword>
<dbReference type="InterPro" id="IPR012944">
    <property type="entry name" value="SusD_RagB_dom"/>
</dbReference>
<evidence type="ECO:0000256" key="5">
    <source>
        <dbReference type="ARBA" id="ARBA00023237"/>
    </source>
</evidence>
<dbReference type="AlphaFoldDB" id="A0A5Q0QF06"/>
<evidence type="ECO:0000256" key="4">
    <source>
        <dbReference type="ARBA" id="ARBA00023136"/>
    </source>
</evidence>
<reference evidence="7 8" key="1">
    <citation type="submission" date="2019-10" db="EMBL/GenBank/DDBJ databases">
        <authorList>
            <person name="Dong K."/>
        </authorList>
    </citation>
    <scope>NUCLEOTIDE SEQUENCE [LARGE SCALE GENOMIC DNA]</scope>
    <source>
        <strain evidence="8">dk4302</strain>
    </source>
</reference>
<dbReference type="SUPFAM" id="SSF48452">
    <property type="entry name" value="TPR-like"/>
    <property type="match status" value="1"/>
</dbReference>
<dbReference type="EMBL" id="CP045652">
    <property type="protein sequence ID" value="QGA27849.1"/>
    <property type="molecule type" value="Genomic_DNA"/>
</dbReference>
<sequence length="583" mass="66490">MKTKKILPFITLFGLLAACNDDYLERYPLSELAPENYFLTAAELQNYTNAFYSELPDALEIHYNNPTQADDEARNTLAAEIQGTRETPSSGAGWDWTELRQINFFLENSHKCTDEAARLKYEGVARFFRAYFYFDKITRFGDVPWYDTVLELDDEGLLKARDSRKVVFAKMLEDIDFAIANCQTEKSTQLITKWTALAFKARICLFEGTFRKYHALNDWDELLKESAAAAEELMNTGPYSIHKSSTDKAYHELFIAEDAIPTEMILARQYDASVPFVHSANFYILSASYGRPGMQKSLVNSYLMKDGSRFTDIPGYQTMQFYEETQNRDPRLAQTIRTPGYKRIGSNNTTLPDFATSVTGYQYIKYILAPAFDAGQSTNDMPIFRFAEVLLNFAEAKAELGTLTQADIDKSIKLIRDRVGMPNMNLQSANANPDPYLLSEYPNVTKNSFTGAILEIRRERRIELVKEGQRYHDLMRWKEGARLAQKFYGMYFPGAGEYDLDKNGTVDLVIYEGTAPTRKPGVQYQKLGELVLENGNKGGRIVNLPDIIKKWTEPKDYLYPIPTQELELNPNLKQNTGWATSGT</sequence>
<dbReference type="Proteomes" id="UP000326921">
    <property type="component" value="Chromosome"/>
</dbReference>
<evidence type="ECO:0000256" key="1">
    <source>
        <dbReference type="ARBA" id="ARBA00004442"/>
    </source>
</evidence>
<evidence type="ECO:0000313" key="8">
    <source>
        <dbReference type="Proteomes" id="UP000326921"/>
    </source>
</evidence>
<feature type="domain" description="RagB/SusD" evidence="6">
    <location>
        <begin position="288"/>
        <end position="578"/>
    </location>
</feature>
<evidence type="ECO:0000313" key="7">
    <source>
        <dbReference type="EMBL" id="QGA27849.1"/>
    </source>
</evidence>
<protein>
    <submittedName>
        <fullName evidence="7">RagB/SusD family nutrient uptake outer membrane protein</fullName>
    </submittedName>
</protein>